<evidence type="ECO:0000256" key="9">
    <source>
        <dbReference type="ARBA" id="ARBA00022857"/>
    </source>
</evidence>
<evidence type="ECO:0000313" key="19">
    <source>
        <dbReference type="Proteomes" id="UP000431401"/>
    </source>
</evidence>
<evidence type="ECO:0000256" key="6">
    <source>
        <dbReference type="ARBA" id="ARBA00022630"/>
    </source>
</evidence>
<feature type="domain" description="FAD-binding FR-type" evidence="17">
    <location>
        <begin position="240"/>
        <end position="346"/>
    </location>
</feature>
<dbReference type="EMBL" id="WEGI01000008">
    <property type="protein sequence ID" value="MQY28413.1"/>
    <property type="molecule type" value="Genomic_DNA"/>
</dbReference>
<keyword evidence="7" id="KW-0479">Metal-binding</keyword>
<accession>A0A7K0DRM3</accession>
<protein>
    <recommendedName>
        <fullName evidence="4">nitric oxide dioxygenase</fullName>
        <ecNumber evidence="4">1.14.12.17</ecNumber>
    </recommendedName>
</protein>
<dbReference type="Pfam" id="PF03475">
    <property type="entry name" value="YiiM_3-alpha"/>
    <property type="match status" value="1"/>
</dbReference>
<dbReference type="GO" id="GO:0030151">
    <property type="term" value="F:molybdenum ion binding"/>
    <property type="evidence" value="ECO:0007669"/>
    <property type="project" value="InterPro"/>
</dbReference>
<dbReference type="AlphaFoldDB" id="A0A7K0DRM3"/>
<evidence type="ECO:0000256" key="12">
    <source>
        <dbReference type="ARBA" id="ARBA00023027"/>
    </source>
</evidence>
<dbReference type="PANTHER" id="PTHR30212:SF2">
    <property type="entry name" value="PROTEIN YIIM"/>
    <property type="match status" value="1"/>
</dbReference>
<keyword evidence="19" id="KW-1185">Reference proteome</keyword>
<keyword evidence="11" id="KW-0408">Iron</keyword>
<dbReference type="CDD" id="cd00207">
    <property type="entry name" value="fer2"/>
    <property type="match status" value="1"/>
</dbReference>
<dbReference type="FunFam" id="3.40.50.80:FF:000010">
    <property type="entry name" value="Flavohemoprotein"/>
    <property type="match status" value="1"/>
</dbReference>
<keyword evidence="6" id="KW-0285">Flavoprotein</keyword>
<organism evidence="18 19">
    <name type="scientific">Nocardia aurantia</name>
    <dbReference type="NCBI Taxonomy" id="2585199"/>
    <lineage>
        <taxon>Bacteria</taxon>
        <taxon>Bacillati</taxon>
        <taxon>Actinomycetota</taxon>
        <taxon>Actinomycetes</taxon>
        <taxon>Mycobacteriales</taxon>
        <taxon>Nocardiaceae</taxon>
        <taxon>Nocardia</taxon>
    </lineage>
</organism>
<dbReference type="SUPFAM" id="SSF52343">
    <property type="entry name" value="Ferredoxin reductase-like, C-terminal NADP-linked domain"/>
    <property type="match status" value="1"/>
</dbReference>
<dbReference type="PRINTS" id="PR00410">
    <property type="entry name" value="PHEHYDRXLASE"/>
</dbReference>
<dbReference type="GO" id="GO:0051537">
    <property type="term" value="F:2 iron, 2 sulfur cluster binding"/>
    <property type="evidence" value="ECO:0007669"/>
    <property type="project" value="UniProtKB-KW"/>
</dbReference>
<proteinExistence type="inferred from homology"/>
<evidence type="ECO:0000256" key="14">
    <source>
        <dbReference type="ARBA" id="ARBA00049433"/>
    </source>
</evidence>
<dbReference type="InterPro" id="IPR052353">
    <property type="entry name" value="Benzoxazolinone_Detox_Enz"/>
</dbReference>
<dbReference type="Pfam" id="PF00111">
    <property type="entry name" value="Fer2"/>
    <property type="match status" value="1"/>
</dbReference>
<evidence type="ECO:0000256" key="1">
    <source>
        <dbReference type="ARBA" id="ARBA00001970"/>
    </source>
</evidence>
<dbReference type="InterPro" id="IPR017927">
    <property type="entry name" value="FAD-bd_FR_type"/>
</dbReference>
<keyword evidence="10 18" id="KW-0560">Oxidoreductase</keyword>
<dbReference type="GO" id="GO:0008941">
    <property type="term" value="F:nitric oxide dioxygenase NAD(P)H activity"/>
    <property type="evidence" value="ECO:0007669"/>
    <property type="project" value="UniProtKB-EC"/>
</dbReference>
<keyword evidence="9" id="KW-0521">NADP</keyword>
<evidence type="ECO:0000256" key="11">
    <source>
        <dbReference type="ARBA" id="ARBA00023004"/>
    </source>
</evidence>
<evidence type="ECO:0000256" key="13">
    <source>
        <dbReference type="ARBA" id="ARBA00048649"/>
    </source>
</evidence>
<keyword evidence="8" id="KW-0274">FAD</keyword>
<feature type="domain" description="MOSC" evidence="16">
    <location>
        <begin position="35"/>
        <end position="170"/>
    </location>
</feature>
<evidence type="ECO:0000256" key="3">
    <source>
        <dbReference type="ARBA" id="ARBA00006401"/>
    </source>
</evidence>
<dbReference type="Gene3D" id="2.40.33.20">
    <property type="entry name" value="PK beta-barrel domain-like"/>
    <property type="match status" value="1"/>
</dbReference>
<dbReference type="Gene3D" id="3.10.20.30">
    <property type="match status" value="1"/>
</dbReference>
<evidence type="ECO:0000259" key="16">
    <source>
        <dbReference type="PROSITE" id="PS51340"/>
    </source>
</evidence>
<dbReference type="SUPFAM" id="SSF54292">
    <property type="entry name" value="2Fe-2S ferredoxin-like"/>
    <property type="match status" value="1"/>
</dbReference>
<reference evidence="18 19" key="1">
    <citation type="submission" date="2019-10" db="EMBL/GenBank/DDBJ databases">
        <title>Nocardia macrotermitis sp. nov. and Nocardia aurantia sp. nov., isolated from the gut of fungus growing-termite Macrotermes natalensis.</title>
        <authorList>
            <person name="Benndorf R."/>
            <person name="Schwitalla J."/>
            <person name="Martin K."/>
            <person name="De Beer W."/>
            <person name="Kaster A.-K."/>
            <person name="Vollmers J."/>
            <person name="Poulsen M."/>
            <person name="Beemelmanns C."/>
        </authorList>
    </citation>
    <scope>NUCLEOTIDE SEQUENCE [LARGE SCALE GENOMIC DNA]</scope>
    <source>
        <strain evidence="18 19">RB56</strain>
    </source>
</reference>
<dbReference type="InterPro" id="IPR017938">
    <property type="entry name" value="Riboflavin_synthase-like_b-brl"/>
</dbReference>
<comment type="caution">
    <text evidence="18">The sequence shown here is derived from an EMBL/GenBank/DDBJ whole genome shotgun (WGS) entry which is preliminary data.</text>
</comment>
<dbReference type="SUPFAM" id="SSF50800">
    <property type="entry name" value="PK beta-barrel domain-like"/>
    <property type="match status" value="1"/>
</dbReference>
<evidence type="ECO:0000256" key="2">
    <source>
        <dbReference type="ARBA" id="ARBA00001974"/>
    </source>
</evidence>
<dbReference type="InterPro" id="IPR005302">
    <property type="entry name" value="MoCF_Sase_C"/>
</dbReference>
<dbReference type="InterPro" id="IPR011037">
    <property type="entry name" value="Pyrv_Knase-like_insert_dom_sf"/>
</dbReference>
<dbReference type="PANTHER" id="PTHR30212">
    <property type="entry name" value="PROTEIN YIIM"/>
    <property type="match status" value="1"/>
</dbReference>
<keyword evidence="12" id="KW-0520">NAD</keyword>
<comment type="cofactor">
    <cofactor evidence="1">
        <name>heme b</name>
        <dbReference type="ChEBI" id="CHEBI:60344"/>
    </cofactor>
</comment>
<dbReference type="Gene3D" id="2.40.30.10">
    <property type="entry name" value="Translation factors"/>
    <property type="match status" value="1"/>
</dbReference>
<dbReference type="InterPro" id="IPR001433">
    <property type="entry name" value="OxRdtase_FAD/NAD-bd"/>
</dbReference>
<dbReference type="CDD" id="cd06184">
    <property type="entry name" value="flavohem_like_fad_nad_binding"/>
    <property type="match status" value="1"/>
</dbReference>
<dbReference type="PROSITE" id="PS51384">
    <property type="entry name" value="FAD_FR"/>
    <property type="match status" value="1"/>
</dbReference>
<dbReference type="RefSeq" id="WP_153344300.1">
    <property type="nucleotide sequence ID" value="NZ_WEGI01000008.1"/>
</dbReference>
<dbReference type="SUPFAM" id="SSF63380">
    <property type="entry name" value="Riboflavin synthase domain-like"/>
    <property type="match status" value="1"/>
</dbReference>
<comment type="similarity">
    <text evidence="3">In the C-terminal section; belongs to the flavoprotein pyridine nucleotide cytochrome reductase family.</text>
</comment>
<dbReference type="OrthoDB" id="9801223at2"/>
<dbReference type="EC" id="1.14.12.17" evidence="4"/>
<comment type="catalytic activity">
    <reaction evidence="14">
        <text>2 nitric oxide + NADPH + 2 O2 = 2 nitrate + NADP(+) + H(+)</text>
        <dbReference type="Rhea" id="RHEA:19465"/>
        <dbReference type="ChEBI" id="CHEBI:15378"/>
        <dbReference type="ChEBI" id="CHEBI:15379"/>
        <dbReference type="ChEBI" id="CHEBI:16480"/>
        <dbReference type="ChEBI" id="CHEBI:17632"/>
        <dbReference type="ChEBI" id="CHEBI:57783"/>
        <dbReference type="ChEBI" id="CHEBI:58349"/>
        <dbReference type="EC" id="1.14.12.17"/>
    </reaction>
</comment>
<dbReference type="GO" id="GO:0030170">
    <property type="term" value="F:pyridoxal phosphate binding"/>
    <property type="evidence" value="ECO:0007669"/>
    <property type="project" value="InterPro"/>
</dbReference>
<keyword evidence="5" id="KW-0349">Heme</keyword>
<feature type="domain" description="2Fe-2S ferredoxin-type" evidence="15">
    <location>
        <begin position="509"/>
        <end position="592"/>
    </location>
</feature>
<dbReference type="Gene3D" id="3.40.50.80">
    <property type="entry name" value="Nucleotide-binding domain of ferredoxin-NADP reductase (FNR) module"/>
    <property type="match status" value="1"/>
</dbReference>
<dbReference type="Pfam" id="PF00175">
    <property type="entry name" value="NAD_binding_1"/>
    <property type="match status" value="1"/>
</dbReference>
<sequence length="592" mass="63304">MAHPSVAGRLVSVNVGMPADVEWRGQRVRTGIWKSPVRGPVMVRRLNIDGDGQGDLAGHGGEMRAVMVYQLDSYRHWALELGRDDLTPGNFGENLTVEGLADAEVCIGDRFRIGGAVLEVTQPRVTCYRVGIRMNEPRMASLLVAHGRPGFYFRVLEEGEIEAGQEIVKVAGGPESMPVVAIDRLLYTPDRPADQLIRALRIDALSPGWKESFRALLADSDGAGNVGLTAAASAPAPAWAGFRPLLVTAVRRESAAVISIRLADPAGRPLPAALPGQYLTVRVPGDQPGEQALIRDYSLSGAPGAPEYRIGVKAEPHGGASNRLHRSLRVGDRLEAAAPRGTFLLADGTAPVLLISAGIGVTPMLAMLRALADQGSTRQIWWLHGARDGTEHPFAEEARELLNRLPGSHFRICYSRPAAADRLGVDYTDAGHLDAELLDRLAPPRDAYAYLCGPNPFMANVIDALTAHGLDRRRIRTEIFGAEPGSTPGIAATPARPPHQPPGPPATGPSVTFARSGFGTNYDAERYVSLLELAEACDVPVRWSCRTGVCHTCETPLGAGRVGYDPDPLDPPANGDVLLCCSAPLDDIVLDL</sequence>
<dbReference type="InterPro" id="IPR036010">
    <property type="entry name" value="2Fe-2S_ferredoxin-like_sf"/>
</dbReference>
<dbReference type="InterPro" id="IPR005163">
    <property type="entry name" value="Tri_helical_YiiM-like"/>
</dbReference>
<dbReference type="PROSITE" id="PS51340">
    <property type="entry name" value="MOSC"/>
    <property type="match status" value="1"/>
</dbReference>
<evidence type="ECO:0000313" key="18">
    <source>
        <dbReference type="EMBL" id="MQY28413.1"/>
    </source>
</evidence>
<name>A0A7K0DRM3_9NOCA</name>
<dbReference type="Pfam" id="PF03473">
    <property type="entry name" value="MOSC"/>
    <property type="match status" value="1"/>
</dbReference>
<evidence type="ECO:0000259" key="17">
    <source>
        <dbReference type="PROSITE" id="PS51384"/>
    </source>
</evidence>
<evidence type="ECO:0000256" key="10">
    <source>
        <dbReference type="ARBA" id="ARBA00023002"/>
    </source>
</evidence>
<dbReference type="PROSITE" id="PS51085">
    <property type="entry name" value="2FE2S_FER_2"/>
    <property type="match status" value="1"/>
</dbReference>
<evidence type="ECO:0000256" key="8">
    <source>
        <dbReference type="ARBA" id="ARBA00022827"/>
    </source>
</evidence>
<evidence type="ECO:0000259" key="15">
    <source>
        <dbReference type="PROSITE" id="PS51085"/>
    </source>
</evidence>
<dbReference type="Proteomes" id="UP000431401">
    <property type="component" value="Unassembled WGS sequence"/>
</dbReference>
<gene>
    <name evidence="18" type="primary">hmp_1</name>
    <name evidence="18" type="ORF">NRB56_39970</name>
</gene>
<dbReference type="InterPro" id="IPR012675">
    <property type="entry name" value="Beta-grasp_dom_sf"/>
</dbReference>
<comment type="cofactor">
    <cofactor evidence="2">
        <name>FAD</name>
        <dbReference type="ChEBI" id="CHEBI:57692"/>
    </cofactor>
</comment>
<dbReference type="InterPro" id="IPR001041">
    <property type="entry name" value="2Fe-2S_ferredoxin-type"/>
</dbReference>
<evidence type="ECO:0000256" key="4">
    <source>
        <dbReference type="ARBA" id="ARBA00012229"/>
    </source>
</evidence>
<comment type="catalytic activity">
    <reaction evidence="13">
        <text>2 nitric oxide + NADH + 2 O2 = 2 nitrate + NAD(+) + H(+)</text>
        <dbReference type="Rhea" id="RHEA:19469"/>
        <dbReference type="ChEBI" id="CHEBI:15378"/>
        <dbReference type="ChEBI" id="CHEBI:15379"/>
        <dbReference type="ChEBI" id="CHEBI:16480"/>
        <dbReference type="ChEBI" id="CHEBI:17632"/>
        <dbReference type="ChEBI" id="CHEBI:57540"/>
        <dbReference type="ChEBI" id="CHEBI:57945"/>
        <dbReference type="EC" id="1.14.12.17"/>
    </reaction>
</comment>
<evidence type="ECO:0000256" key="7">
    <source>
        <dbReference type="ARBA" id="ARBA00022723"/>
    </source>
</evidence>
<evidence type="ECO:0000256" key="5">
    <source>
        <dbReference type="ARBA" id="ARBA00022617"/>
    </source>
</evidence>
<dbReference type="InterPro" id="IPR039261">
    <property type="entry name" value="FNR_nucleotide-bd"/>
</dbReference>